<evidence type="ECO:0000256" key="8">
    <source>
        <dbReference type="ARBA" id="ARBA00048359"/>
    </source>
</evidence>
<keyword evidence="13" id="KW-1185">Reference proteome</keyword>
<accession>A0ABV6C5D7</accession>
<feature type="domain" description="Aminoacyl-tRNA synthetase class Ia" evidence="10">
    <location>
        <begin position="558"/>
        <end position="645"/>
    </location>
</feature>
<keyword evidence="2 12" id="KW-0436">Ligase</keyword>
<sequence length="1033" mass="115182">MFAPLPEKPDHGAIERDVLERWERDRTFERLRERTAGGPRFSFVDGPVTANKTLGVHTAWGRTLKDVVQRYKALRGHELRWQNGFDCQGLWIEVGVERSLGLNSKREIEQYGLERFAAKCREVVVWSSTELTKGSIRLGMWMDWERSYFTFSDTNIEYIWRFLGTVADRGLLYQGNRPTEWCPRCGTSISAHELVGSYVDREDPSLFVRFPLRDRPGESLVVWTTTPWTLPANVAVAVHPDARYGRRPGTGDWVAVERAAAVPGGAGAELEDVRPGAELVGWRYQGPFDDLGPGQGVDHRVVAWEDVALDEGTGLVHIAPGCGAEDFELGRREGLAVLTPVDEAGRFLPEYGSLAGRSTDDARTLVPAELERRGLLVAATTIRHRYPECWRCHTPLIFRLSDDWFIAVDPLRDELRRANETVEWIPASVGKRMDDWLANMTDWNISRRRYYGMPLPFYPCGCGHLTVLRSKADLLERAVGPVGELPELRRPWIDRVTVRCEACGAPVERVKEVGDVWLDAGIVPFSTLGWQNPVRVSGGLGTGAAAGLTVADLPDHAYWEQWFPADLVSEMREQVRLWFYSQLFMSVVLTGRAPYRRVLTYEKMLDEHGQEMHGSHGNMIDADEAFERMGADVMRWLYCQQPPTQNLLFGFGPAHEVKRRLLTLWNSVAFLVQYANLAEGFTPDLADLAGEPAGLEAPLDRWLAARVRQLVHEATAGYEAYLTVEVLRALDSALEDISNWYIRRSRRRFWDGDPAALAVLWSALVTWVRLAAPVVPFLAEHLWQRLVLDPVPTAPDSVFLAGWPSLPDADQLAADQAVLAEQAAVRAVVELGRQARAESGIRVRQPLRRLVVDGAPAAAPHAGEIAEELRVKEVVFEPIEATELRVRPNLRVLGPKLGPAVAEVRAALAAGAFEVDPDGSVRVAGQHLGPEEVLVERIPREGWSFASDGQVAVALDTALDEELTLEGQVNDLVHSVNRRRKEMGLALTDRIRLVLPAAAAALLAHREWIAQETLALTVELGEVDEPSILPVAG</sequence>
<evidence type="ECO:0000256" key="2">
    <source>
        <dbReference type="ARBA" id="ARBA00022598"/>
    </source>
</evidence>
<dbReference type="CDD" id="cd07961">
    <property type="entry name" value="Anticodon_Ia_Ile_ABEc"/>
    <property type="match status" value="1"/>
</dbReference>
<comment type="catalytic activity">
    <reaction evidence="8">
        <text>tRNA(Ile) + L-isoleucine + ATP = L-isoleucyl-tRNA(Ile) + AMP + diphosphate</text>
        <dbReference type="Rhea" id="RHEA:11060"/>
        <dbReference type="Rhea" id="RHEA-COMP:9666"/>
        <dbReference type="Rhea" id="RHEA-COMP:9695"/>
        <dbReference type="ChEBI" id="CHEBI:30616"/>
        <dbReference type="ChEBI" id="CHEBI:33019"/>
        <dbReference type="ChEBI" id="CHEBI:58045"/>
        <dbReference type="ChEBI" id="CHEBI:78442"/>
        <dbReference type="ChEBI" id="CHEBI:78528"/>
        <dbReference type="ChEBI" id="CHEBI:456215"/>
        <dbReference type="EC" id="6.1.1.5"/>
    </reaction>
</comment>
<gene>
    <name evidence="12" type="primary">ileS</name>
    <name evidence="12" type="ORF">ACFFRE_04775</name>
</gene>
<dbReference type="InterPro" id="IPR002300">
    <property type="entry name" value="aa-tRNA-synth_Ia"/>
</dbReference>
<comment type="caution">
    <text evidence="12">The sequence shown here is derived from an EMBL/GenBank/DDBJ whole genome shotgun (WGS) entry which is preliminary data.</text>
</comment>
<name>A0ABV6C5D7_9ACTN</name>
<comment type="function">
    <text evidence="7">Catalyzes the attachment of isoleucine to tRNA(Ile). As IleRS can inadvertently accommodate and process structurally similar amino acids such as valine, to avoid such errors it has two additional distinct tRNA(Ile)-dependent editing activities. One activity is designated as 'pretransfer' editing and involves the hydrolysis of activated Val-AMP. The other activity is designated 'posttransfer' editing and involves deacylation of mischarged Val-tRNA(Ile).</text>
</comment>
<evidence type="ECO:0000256" key="4">
    <source>
        <dbReference type="ARBA" id="ARBA00022840"/>
    </source>
</evidence>
<dbReference type="Gene3D" id="1.10.730.10">
    <property type="entry name" value="Isoleucyl-tRNA Synthetase, Domain 1"/>
    <property type="match status" value="1"/>
</dbReference>
<keyword evidence="6" id="KW-0030">Aminoacyl-tRNA synthetase</keyword>
<dbReference type="InterPro" id="IPR002301">
    <property type="entry name" value="Ile-tRNA-ligase"/>
</dbReference>
<dbReference type="PRINTS" id="PR00984">
    <property type="entry name" value="TRNASYNTHILE"/>
</dbReference>
<dbReference type="InterPro" id="IPR013155">
    <property type="entry name" value="M/V/L/I-tRNA-synth_anticd-bd"/>
</dbReference>
<reference evidence="12 13" key="1">
    <citation type="submission" date="2024-09" db="EMBL/GenBank/DDBJ databases">
        <authorList>
            <person name="Sun Q."/>
            <person name="Mori K."/>
        </authorList>
    </citation>
    <scope>NUCLEOTIDE SEQUENCE [LARGE SCALE GENOMIC DNA]</scope>
    <source>
        <strain evidence="12 13">JCM 15389</strain>
    </source>
</reference>
<feature type="domain" description="Methionyl/Valyl/Leucyl/Isoleucyl-tRNA synthetase anticodon-binding" evidence="11">
    <location>
        <begin position="700"/>
        <end position="848"/>
    </location>
</feature>
<evidence type="ECO:0000256" key="3">
    <source>
        <dbReference type="ARBA" id="ARBA00022741"/>
    </source>
</evidence>
<dbReference type="InterPro" id="IPR023586">
    <property type="entry name" value="Ile-tRNA-ligase_type2"/>
</dbReference>
<dbReference type="Pfam" id="PF08264">
    <property type="entry name" value="Anticodon_1"/>
    <property type="match status" value="1"/>
</dbReference>
<keyword evidence="3" id="KW-0547">Nucleotide-binding</keyword>
<proteinExistence type="predicted"/>
<evidence type="ECO:0000313" key="12">
    <source>
        <dbReference type="EMBL" id="MFC0081462.1"/>
    </source>
</evidence>
<dbReference type="Proteomes" id="UP001589788">
    <property type="component" value="Unassembled WGS sequence"/>
</dbReference>
<feature type="domain" description="Aminoacyl-tRNA synthetase class Ia" evidence="10">
    <location>
        <begin position="18"/>
        <end position="532"/>
    </location>
</feature>
<evidence type="ECO:0000256" key="9">
    <source>
        <dbReference type="NCBIfam" id="TIGR00392"/>
    </source>
</evidence>
<keyword evidence="5" id="KW-0648">Protein biosynthesis</keyword>
<dbReference type="EMBL" id="JBHLYQ010000032">
    <property type="protein sequence ID" value="MFC0081462.1"/>
    <property type="molecule type" value="Genomic_DNA"/>
</dbReference>
<organism evidence="12 13">
    <name type="scientific">Aciditerrimonas ferrireducens</name>
    <dbReference type="NCBI Taxonomy" id="667306"/>
    <lineage>
        <taxon>Bacteria</taxon>
        <taxon>Bacillati</taxon>
        <taxon>Actinomycetota</taxon>
        <taxon>Acidimicrobiia</taxon>
        <taxon>Acidimicrobiales</taxon>
        <taxon>Acidimicrobiaceae</taxon>
        <taxon>Aciditerrimonas</taxon>
    </lineage>
</organism>
<protein>
    <recommendedName>
        <fullName evidence="1 9">Isoleucine--tRNA ligase</fullName>
        <ecNumber evidence="1 9">6.1.1.5</ecNumber>
    </recommendedName>
</protein>
<evidence type="ECO:0000256" key="1">
    <source>
        <dbReference type="ARBA" id="ARBA00013165"/>
    </source>
</evidence>
<keyword evidence="4" id="KW-0067">ATP-binding</keyword>
<evidence type="ECO:0000256" key="6">
    <source>
        <dbReference type="ARBA" id="ARBA00023146"/>
    </source>
</evidence>
<dbReference type="InterPro" id="IPR009008">
    <property type="entry name" value="Val/Leu/Ile-tRNA-synth_edit"/>
</dbReference>
<dbReference type="Gene3D" id="3.40.50.620">
    <property type="entry name" value="HUPs"/>
    <property type="match status" value="2"/>
</dbReference>
<dbReference type="InterPro" id="IPR009080">
    <property type="entry name" value="tRNAsynth_Ia_anticodon-bd"/>
</dbReference>
<dbReference type="Pfam" id="PF00133">
    <property type="entry name" value="tRNA-synt_1"/>
    <property type="match status" value="2"/>
</dbReference>
<evidence type="ECO:0000259" key="10">
    <source>
        <dbReference type="Pfam" id="PF00133"/>
    </source>
</evidence>
<evidence type="ECO:0000256" key="7">
    <source>
        <dbReference type="ARBA" id="ARBA00025217"/>
    </source>
</evidence>
<dbReference type="GO" id="GO:0004822">
    <property type="term" value="F:isoleucine-tRNA ligase activity"/>
    <property type="evidence" value="ECO:0007669"/>
    <property type="project" value="UniProtKB-EC"/>
</dbReference>
<dbReference type="SUPFAM" id="SSF50677">
    <property type="entry name" value="ValRS/IleRS/LeuRS editing domain"/>
    <property type="match status" value="1"/>
</dbReference>
<dbReference type="Gene3D" id="3.90.740.10">
    <property type="entry name" value="Valyl/Leucyl/Isoleucyl-tRNA synthetase, editing domain"/>
    <property type="match status" value="1"/>
</dbReference>
<dbReference type="NCBIfam" id="TIGR00392">
    <property type="entry name" value="ileS"/>
    <property type="match status" value="1"/>
</dbReference>
<evidence type="ECO:0000313" key="13">
    <source>
        <dbReference type="Proteomes" id="UP001589788"/>
    </source>
</evidence>
<dbReference type="PANTHER" id="PTHR42780">
    <property type="entry name" value="SOLEUCYL-TRNA SYNTHETASE"/>
    <property type="match status" value="1"/>
</dbReference>
<dbReference type="InterPro" id="IPR014729">
    <property type="entry name" value="Rossmann-like_a/b/a_fold"/>
</dbReference>
<dbReference type="InterPro" id="IPR033709">
    <property type="entry name" value="Anticodon_Ile_ABEc"/>
</dbReference>
<dbReference type="SUPFAM" id="SSF52374">
    <property type="entry name" value="Nucleotidylyl transferase"/>
    <property type="match status" value="1"/>
</dbReference>
<dbReference type="Pfam" id="PF19302">
    <property type="entry name" value="DUF5915"/>
    <property type="match status" value="1"/>
</dbReference>
<dbReference type="RefSeq" id="WP_377788703.1">
    <property type="nucleotide sequence ID" value="NZ_JBHLYQ010000032.1"/>
</dbReference>
<dbReference type="EC" id="6.1.1.5" evidence="1 9"/>
<dbReference type="SUPFAM" id="SSF47323">
    <property type="entry name" value="Anticodon-binding domain of a subclass of class I aminoacyl-tRNA synthetases"/>
    <property type="match status" value="1"/>
</dbReference>
<evidence type="ECO:0000256" key="5">
    <source>
        <dbReference type="ARBA" id="ARBA00022917"/>
    </source>
</evidence>
<evidence type="ECO:0000259" key="11">
    <source>
        <dbReference type="Pfam" id="PF08264"/>
    </source>
</evidence>
<dbReference type="PANTHER" id="PTHR42780:SF1">
    <property type="entry name" value="ISOLEUCINE--TRNA LIGASE, CYTOPLASMIC"/>
    <property type="match status" value="1"/>
</dbReference>